<keyword evidence="3" id="KW-1185">Reference proteome</keyword>
<feature type="region of interest" description="Disordered" evidence="1">
    <location>
        <begin position="335"/>
        <end position="355"/>
    </location>
</feature>
<comment type="caution">
    <text evidence="2">The sequence shown here is derived from an EMBL/GenBank/DDBJ whole genome shotgun (WGS) entry which is preliminary data.</text>
</comment>
<dbReference type="Proteomes" id="UP000244081">
    <property type="component" value="Unassembled WGS sequence"/>
</dbReference>
<reference evidence="2 3" key="1">
    <citation type="submission" date="2018-04" db="EMBL/GenBank/DDBJ databases">
        <title>Genomic Encyclopedia of Archaeal and Bacterial Type Strains, Phase II (KMG-II): from individual species to whole genera.</title>
        <authorList>
            <person name="Goeker M."/>
        </authorList>
    </citation>
    <scope>NUCLEOTIDE SEQUENCE [LARGE SCALE GENOMIC DNA]</scope>
    <source>
        <strain evidence="2 3">DSM 23382</strain>
    </source>
</reference>
<feature type="compositionally biased region" description="Basic and acidic residues" evidence="1">
    <location>
        <begin position="345"/>
        <end position="355"/>
    </location>
</feature>
<gene>
    <name evidence="2" type="ORF">C8N35_104221</name>
</gene>
<organism evidence="2 3">
    <name type="scientific">Breoghania corrubedonensis</name>
    <dbReference type="NCBI Taxonomy" id="665038"/>
    <lineage>
        <taxon>Bacteria</taxon>
        <taxon>Pseudomonadati</taxon>
        <taxon>Pseudomonadota</taxon>
        <taxon>Alphaproteobacteria</taxon>
        <taxon>Hyphomicrobiales</taxon>
        <taxon>Stappiaceae</taxon>
        <taxon>Breoghania</taxon>
    </lineage>
</organism>
<name>A0A2T5VA12_9HYPH</name>
<dbReference type="Gene3D" id="3.40.50.300">
    <property type="entry name" value="P-loop containing nucleotide triphosphate hydrolases"/>
    <property type="match status" value="1"/>
</dbReference>
<dbReference type="InterPro" id="IPR008868">
    <property type="entry name" value="TniB"/>
</dbReference>
<evidence type="ECO:0000256" key="1">
    <source>
        <dbReference type="SAM" id="MobiDB-lite"/>
    </source>
</evidence>
<dbReference type="EMBL" id="QAYG01000004">
    <property type="protein sequence ID" value="PTW60596.1"/>
    <property type="molecule type" value="Genomic_DNA"/>
</dbReference>
<dbReference type="InterPro" id="IPR027417">
    <property type="entry name" value="P-loop_NTPase"/>
</dbReference>
<dbReference type="RefSeq" id="WP_170122099.1">
    <property type="nucleotide sequence ID" value="NZ_QAYG01000004.1"/>
</dbReference>
<dbReference type="AlphaFoldDB" id="A0A2T5VA12"/>
<evidence type="ECO:0000313" key="2">
    <source>
        <dbReference type="EMBL" id="PTW60596.1"/>
    </source>
</evidence>
<sequence>MQEADCVVSIDDDNEHAAEQQRRLQSLKKELRRTFLSLRRDRALADELNELISDEQLVSEAMDKDLGGRLVEGRALVILGESGAGKSRSIHRALSDRFGNYQAANAPTRLISITAPSPCTLKQLGTSVLRATGYETRRDLKENVVWAMVRRRLKDLNIRFLHIDELQHAVQMKSDGEIQKVRDTLKGLMQTPEWSVSLILSGLPELAVFIQGDTQVRRRCRFIRFEPLVPGRDAKKVGTMIRNLARRADVSADHVLASTSLALRLIHAASAQFGIAIELAQDAILAAVREGHKQLTLGHFATTYHARTGCAPSENIFSISADFLLIDPQRALEDAPKTTISADGAPKRPKDKRNA</sequence>
<protein>
    <submittedName>
        <fullName evidence="2">TniB protein</fullName>
    </submittedName>
</protein>
<accession>A0A2T5VA12</accession>
<dbReference type="SUPFAM" id="SSF52540">
    <property type="entry name" value="P-loop containing nucleoside triphosphate hydrolases"/>
    <property type="match status" value="1"/>
</dbReference>
<dbReference type="Pfam" id="PF05621">
    <property type="entry name" value="TniB"/>
    <property type="match status" value="1"/>
</dbReference>
<proteinExistence type="predicted"/>
<evidence type="ECO:0000313" key="3">
    <source>
        <dbReference type="Proteomes" id="UP000244081"/>
    </source>
</evidence>